<dbReference type="RefSeq" id="WP_183364058.1">
    <property type="nucleotide sequence ID" value="NZ_JACIEZ010000001.1"/>
</dbReference>
<dbReference type="GO" id="GO:0003700">
    <property type="term" value="F:DNA-binding transcription factor activity"/>
    <property type="evidence" value="ECO:0007669"/>
    <property type="project" value="InterPro"/>
</dbReference>
<dbReference type="InterPro" id="IPR011711">
    <property type="entry name" value="GntR_C"/>
</dbReference>
<accession>A0A7W6J2F0</accession>
<evidence type="ECO:0000313" key="5">
    <source>
        <dbReference type="EMBL" id="MBB4062852.1"/>
    </source>
</evidence>
<evidence type="ECO:0000259" key="4">
    <source>
        <dbReference type="PROSITE" id="PS50949"/>
    </source>
</evidence>
<dbReference type="SMART" id="SM00895">
    <property type="entry name" value="FCD"/>
    <property type="match status" value="1"/>
</dbReference>
<dbReference type="InterPro" id="IPR036390">
    <property type="entry name" value="WH_DNA-bd_sf"/>
</dbReference>
<proteinExistence type="predicted"/>
<dbReference type="CDD" id="cd07377">
    <property type="entry name" value="WHTH_GntR"/>
    <property type="match status" value="1"/>
</dbReference>
<dbReference type="Proteomes" id="UP000528286">
    <property type="component" value="Unassembled WGS sequence"/>
</dbReference>
<dbReference type="InterPro" id="IPR000524">
    <property type="entry name" value="Tscrpt_reg_HTH_GntR"/>
</dbReference>
<dbReference type="AlphaFoldDB" id="A0A7W6J2F0"/>
<dbReference type="SUPFAM" id="SSF48008">
    <property type="entry name" value="GntR ligand-binding domain-like"/>
    <property type="match status" value="1"/>
</dbReference>
<reference evidence="5 6" key="1">
    <citation type="submission" date="2020-08" db="EMBL/GenBank/DDBJ databases">
        <title>Genomic Encyclopedia of Type Strains, Phase IV (KMG-IV): sequencing the most valuable type-strain genomes for metagenomic binning, comparative biology and taxonomic classification.</title>
        <authorList>
            <person name="Goeker M."/>
        </authorList>
    </citation>
    <scope>NUCLEOTIDE SEQUENCE [LARGE SCALE GENOMIC DNA]</scope>
    <source>
        <strain evidence="5 6">DSM 29853</strain>
    </source>
</reference>
<keyword evidence="2 5" id="KW-0238">DNA-binding</keyword>
<sequence>MQSLTIDTGASTGRQKKVSLTETAYLALRNRVLSGELRPGAEFSELELADQMSMSKTPVREALGRLVAEGLIEAFPRRGYRVTPVTVKDINDLFAIRAMTEGTAAAMAAINLSAGDLDRLEAMAEARYDPQQGESVQSFVKANRDFHLAIAEGANNQRLLALVTSHLDECTRLFYLGAVSRDVNPETSADHRRIVDVLRLRDPDLARAAMVEHSEHTQQGILKALIASDTTALTL</sequence>
<dbReference type="SUPFAM" id="SSF46785">
    <property type="entry name" value="Winged helix' DNA-binding domain"/>
    <property type="match status" value="1"/>
</dbReference>
<dbReference type="Gene3D" id="1.10.10.10">
    <property type="entry name" value="Winged helix-like DNA-binding domain superfamily/Winged helix DNA-binding domain"/>
    <property type="match status" value="1"/>
</dbReference>
<gene>
    <name evidence="5" type="ORF">GGR23_000013</name>
</gene>
<keyword evidence="1" id="KW-0805">Transcription regulation</keyword>
<feature type="domain" description="HTH gntR-type" evidence="4">
    <location>
        <begin position="18"/>
        <end position="85"/>
    </location>
</feature>
<evidence type="ECO:0000313" key="6">
    <source>
        <dbReference type="Proteomes" id="UP000528286"/>
    </source>
</evidence>
<dbReference type="Pfam" id="PF00392">
    <property type="entry name" value="GntR"/>
    <property type="match status" value="1"/>
</dbReference>
<dbReference type="EMBL" id="JACIEZ010000001">
    <property type="protein sequence ID" value="MBB4062852.1"/>
    <property type="molecule type" value="Genomic_DNA"/>
</dbReference>
<dbReference type="InterPro" id="IPR036388">
    <property type="entry name" value="WH-like_DNA-bd_sf"/>
</dbReference>
<comment type="caution">
    <text evidence="5">The sequence shown here is derived from an EMBL/GenBank/DDBJ whole genome shotgun (WGS) entry which is preliminary data.</text>
</comment>
<evidence type="ECO:0000256" key="2">
    <source>
        <dbReference type="ARBA" id="ARBA00023125"/>
    </source>
</evidence>
<dbReference type="PROSITE" id="PS50949">
    <property type="entry name" value="HTH_GNTR"/>
    <property type="match status" value="1"/>
</dbReference>
<dbReference type="PANTHER" id="PTHR43537">
    <property type="entry name" value="TRANSCRIPTIONAL REGULATOR, GNTR FAMILY"/>
    <property type="match status" value="1"/>
</dbReference>
<keyword evidence="6" id="KW-1185">Reference proteome</keyword>
<dbReference type="GO" id="GO:0003677">
    <property type="term" value="F:DNA binding"/>
    <property type="evidence" value="ECO:0007669"/>
    <property type="project" value="UniProtKB-KW"/>
</dbReference>
<dbReference type="Gene3D" id="1.20.120.530">
    <property type="entry name" value="GntR ligand-binding domain-like"/>
    <property type="match status" value="1"/>
</dbReference>
<protein>
    <submittedName>
        <fullName evidence="5">DNA-binding GntR family transcriptional regulator</fullName>
    </submittedName>
</protein>
<keyword evidence="3" id="KW-0804">Transcription</keyword>
<evidence type="ECO:0000256" key="3">
    <source>
        <dbReference type="ARBA" id="ARBA00023163"/>
    </source>
</evidence>
<dbReference type="SMART" id="SM00345">
    <property type="entry name" value="HTH_GNTR"/>
    <property type="match status" value="1"/>
</dbReference>
<dbReference type="PANTHER" id="PTHR43537:SF5">
    <property type="entry name" value="UXU OPERON TRANSCRIPTIONAL REGULATOR"/>
    <property type="match status" value="1"/>
</dbReference>
<dbReference type="InterPro" id="IPR008920">
    <property type="entry name" value="TF_FadR/GntR_C"/>
</dbReference>
<evidence type="ECO:0000256" key="1">
    <source>
        <dbReference type="ARBA" id="ARBA00023015"/>
    </source>
</evidence>
<dbReference type="Pfam" id="PF07729">
    <property type="entry name" value="FCD"/>
    <property type="match status" value="1"/>
</dbReference>
<organism evidence="5 6">
    <name type="scientific">Gellertiella hungarica</name>
    <dbReference type="NCBI Taxonomy" id="1572859"/>
    <lineage>
        <taxon>Bacteria</taxon>
        <taxon>Pseudomonadati</taxon>
        <taxon>Pseudomonadota</taxon>
        <taxon>Alphaproteobacteria</taxon>
        <taxon>Hyphomicrobiales</taxon>
        <taxon>Rhizobiaceae</taxon>
        <taxon>Gellertiella</taxon>
    </lineage>
</organism>
<name>A0A7W6J2F0_9HYPH</name>